<dbReference type="GO" id="GO:0019432">
    <property type="term" value="P:triglyceride biosynthetic process"/>
    <property type="evidence" value="ECO:0007669"/>
    <property type="project" value="UniProtKB-ARBA"/>
</dbReference>
<dbReference type="InterPro" id="IPR029058">
    <property type="entry name" value="AB_hydrolase_fold"/>
</dbReference>
<dbReference type="AlphaFoldDB" id="A0AAF0WWH6"/>
<dbReference type="Gene3D" id="3.40.50.1820">
    <property type="entry name" value="alpha/beta hydrolase"/>
    <property type="match status" value="1"/>
</dbReference>
<reference evidence="5" key="2">
    <citation type="submission" date="2022-03" db="EMBL/GenBank/DDBJ databases">
        <title>Draft title - Genomic analysis of global carrot germplasm unveils the trajectory of domestication and the origin of high carotenoid orange carrot.</title>
        <authorList>
            <person name="Iorizzo M."/>
            <person name="Ellison S."/>
            <person name="Senalik D."/>
            <person name="Macko-Podgorni A."/>
            <person name="Grzebelus D."/>
            <person name="Bostan H."/>
            <person name="Rolling W."/>
            <person name="Curaba J."/>
            <person name="Simon P."/>
        </authorList>
    </citation>
    <scope>NUCLEOTIDE SEQUENCE</scope>
    <source>
        <tissue evidence="5">Leaf</tissue>
    </source>
</reference>
<dbReference type="PANTHER" id="PTHR22753:SF24">
    <property type="entry name" value="ESTERASE_LIPASE_THIOESTERASE FAMILY PROTEIN"/>
    <property type="match status" value="1"/>
</dbReference>
<evidence type="ECO:0000256" key="1">
    <source>
        <dbReference type="ARBA" id="ARBA00005420"/>
    </source>
</evidence>
<dbReference type="Pfam" id="PF12697">
    <property type="entry name" value="Abhydrolase_6"/>
    <property type="match status" value="1"/>
</dbReference>
<dbReference type="CDD" id="cd07987">
    <property type="entry name" value="LPLAT_MGAT-like"/>
    <property type="match status" value="1"/>
</dbReference>
<dbReference type="InterPro" id="IPR007130">
    <property type="entry name" value="DAGAT"/>
</dbReference>
<evidence type="ECO:0000256" key="2">
    <source>
        <dbReference type="ARBA" id="ARBA00022679"/>
    </source>
</evidence>
<evidence type="ECO:0000256" key="3">
    <source>
        <dbReference type="ARBA" id="ARBA00023315"/>
    </source>
</evidence>
<evidence type="ECO:0000313" key="5">
    <source>
        <dbReference type="EMBL" id="WOG97107.1"/>
    </source>
</evidence>
<dbReference type="PANTHER" id="PTHR22753">
    <property type="entry name" value="TRANSMEMBRANE PROTEIN 68"/>
    <property type="match status" value="1"/>
</dbReference>
<dbReference type="GO" id="GO:0004144">
    <property type="term" value="F:diacylglycerol O-acyltransferase activity"/>
    <property type="evidence" value="ECO:0007669"/>
    <property type="project" value="UniProtKB-ARBA"/>
</dbReference>
<protein>
    <recommendedName>
        <fullName evidence="4">AB hydrolase-1 domain-containing protein</fullName>
    </recommendedName>
</protein>
<keyword evidence="6" id="KW-1185">Reference proteome</keyword>
<dbReference type="GO" id="GO:0016020">
    <property type="term" value="C:membrane"/>
    <property type="evidence" value="ECO:0007669"/>
    <property type="project" value="TreeGrafter"/>
</dbReference>
<evidence type="ECO:0000313" key="6">
    <source>
        <dbReference type="Proteomes" id="UP000077755"/>
    </source>
</evidence>
<gene>
    <name evidence="5" type="ORF">DCAR_0416446</name>
</gene>
<feature type="domain" description="AB hydrolase-1" evidence="4">
    <location>
        <begin position="155"/>
        <end position="347"/>
    </location>
</feature>
<keyword evidence="3" id="KW-0012">Acyltransferase</keyword>
<keyword evidence="2" id="KW-0808">Transferase</keyword>
<dbReference type="InterPro" id="IPR000073">
    <property type="entry name" value="AB_hydrolase_1"/>
</dbReference>
<dbReference type="EMBL" id="CP093346">
    <property type="protein sequence ID" value="WOG97107.1"/>
    <property type="molecule type" value="Genomic_DNA"/>
</dbReference>
<sequence>MAGGVSVVLASGFSPVRILNAPPSGTTFRRNRELFISATINLRARNTTSFKSKKAGEKNKEMGRWSFKDYLEHSKYLLGSSDGGPPRWFSPLECSSTLENSPLLLYLPGFDGNGLGLSLQYQRLEQIFDIWCLHIPIDDRTPFPELVKLVEKTVRLENHGSPNRPIYLVGESFGGCIALAVASCNPDLDLVLILANPATSFRESQYQPHIPPLKVMPDNLLPGMPYLLSLMTDSPSKLVMATLEKGVLLQQRVGEVSQGALALSSFISVMSDVLTAESLLWKLRLVSTACAFANSRLHAVKAQTLVLSSGKDQLLPSQKEAERLQKLLPICDIRCFNDSGHALFLESGIDLLTIIKASSFYRRQRYLDYASDFFPQKFTSPVMLSTLENGKIVRGLAGIPSEGPVIFVGYHMMWGLEVFPLLNCFWIDHDIHLRGLAHPCMFKKLKEGNMLDLSAFDVFRILGAVPVSATNLYRLLSLNSHVLLYPGGAREMLHRRQEEYKLFWPEKAEFIRMAARFGAKIIPFGVVGEDDVSQLLLDYDDQMKIPFLQSYYKEFNESSILLRTGSPGEIAKQDLHLPILLPKVPGRFYFLFGKQELRSKEKSDEVYLEVKSEVENCLAYLKEKREKDPYRSILARQVYQAIHGSDAEVPTFSL</sequence>
<name>A0AAF0WWH6_DAUCS</name>
<accession>A0AAF0WWH6</accession>
<reference evidence="5" key="1">
    <citation type="journal article" date="2016" name="Nat. Genet.">
        <title>A high-quality carrot genome assembly provides new insights into carotenoid accumulation and asterid genome evolution.</title>
        <authorList>
            <person name="Iorizzo M."/>
            <person name="Ellison S."/>
            <person name="Senalik D."/>
            <person name="Zeng P."/>
            <person name="Satapoomin P."/>
            <person name="Huang J."/>
            <person name="Bowman M."/>
            <person name="Iovene M."/>
            <person name="Sanseverino W."/>
            <person name="Cavagnaro P."/>
            <person name="Yildiz M."/>
            <person name="Macko-Podgorni A."/>
            <person name="Moranska E."/>
            <person name="Grzebelus E."/>
            <person name="Grzebelus D."/>
            <person name="Ashrafi H."/>
            <person name="Zheng Z."/>
            <person name="Cheng S."/>
            <person name="Spooner D."/>
            <person name="Van Deynze A."/>
            <person name="Simon P."/>
        </authorList>
    </citation>
    <scope>NUCLEOTIDE SEQUENCE</scope>
    <source>
        <tissue evidence="5">Leaf</tissue>
    </source>
</reference>
<proteinExistence type="inferred from homology"/>
<dbReference type="SUPFAM" id="SSF53474">
    <property type="entry name" value="alpha/beta-Hydrolases"/>
    <property type="match status" value="1"/>
</dbReference>
<organism evidence="5 6">
    <name type="scientific">Daucus carota subsp. sativus</name>
    <name type="common">Carrot</name>
    <dbReference type="NCBI Taxonomy" id="79200"/>
    <lineage>
        <taxon>Eukaryota</taxon>
        <taxon>Viridiplantae</taxon>
        <taxon>Streptophyta</taxon>
        <taxon>Embryophyta</taxon>
        <taxon>Tracheophyta</taxon>
        <taxon>Spermatophyta</taxon>
        <taxon>Magnoliopsida</taxon>
        <taxon>eudicotyledons</taxon>
        <taxon>Gunneridae</taxon>
        <taxon>Pentapetalae</taxon>
        <taxon>asterids</taxon>
        <taxon>campanulids</taxon>
        <taxon>Apiales</taxon>
        <taxon>Apiaceae</taxon>
        <taxon>Apioideae</taxon>
        <taxon>Scandiceae</taxon>
        <taxon>Daucinae</taxon>
        <taxon>Daucus</taxon>
        <taxon>Daucus sect. Daucus</taxon>
    </lineage>
</organism>
<dbReference type="Proteomes" id="UP000077755">
    <property type="component" value="Chromosome 4"/>
</dbReference>
<comment type="similarity">
    <text evidence="1">Belongs to the diacylglycerol acyltransferase family.</text>
</comment>
<evidence type="ECO:0000259" key="4">
    <source>
        <dbReference type="Pfam" id="PF12697"/>
    </source>
</evidence>
<dbReference type="GO" id="GO:0016787">
    <property type="term" value="F:hydrolase activity"/>
    <property type="evidence" value="ECO:0007669"/>
    <property type="project" value="UniProtKB-ARBA"/>
</dbReference>
<dbReference type="Pfam" id="PF03982">
    <property type="entry name" value="DAGAT"/>
    <property type="match status" value="1"/>
</dbReference>